<dbReference type="PROSITE" id="PS50991">
    <property type="entry name" value="PYR_CT"/>
    <property type="match status" value="1"/>
</dbReference>
<evidence type="ECO:0000313" key="3">
    <source>
        <dbReference type="Proteomes" id="UP001210380"/>
    </source>
</evidence>
<proteinExistence type="predicted"/>
<protein>
    <submittedName>
        <fullName evidence="2">Hydroxymethylglutaryl-CoA lyase</fullName>
    </submittedName>
</protein>
<organism evidence="2 3">
    <name type="scientific">Saccharopolyspora oryzae</name>
    <dbReference type="NCBI Taxonomy" id="2997343"/>
    <lineage>
        <taxon>Bacteria</taxon>
        <taxon>Bacillati</taxon>
        <taxon>Actinomycetota</taxon>
        <taxon>Actinomycetes</taxon>
        <taxon>Pseudonocardiales</taxon>
        <taxon>Pseudonocardiaceae</taxon>
        <taxon>Saccharopolyspora</taxon>
    </lineage>
</organism>
<sequence>MTGPGSVDGVEITDVVLRDGLQDEPVVVAVEDRVRIAEALVAAGVTRIEAASFVNPVRV</sequence>
<dbReference type="InterPro" id="IPR000891">
    <property type="entry name" value="PYR_CT"/>
</dbReference>
<keyword evidence="3" id="KW-1185">Reference proteome</keyword>
<dbReference type="EMBL" id="JAQGLA010000009">
    <property type="protein sequence ID" value="MDA3625620.1"/>
    <property type="molecule type" value="Genomic_DNA"/>
</dbReference>
<accession>A0ABT4UV87</accession>
<dbReference type="Proteomes" id="UP001210380">
    <property type="component" value="Unassembled WGS sequence"/>
</dbReference>
<feature type="non-terminal residue" evidence="2">
    <location>
        <position position="59"/>
    </location>
</feature>
<dbReference type="Gene3D" id="3.20.20.70">
    <property type="entry name" value="Aldolase class I"/>
    <property type="match status" value="1"/>
</dbReference>
<dbReference type="GO" id="GO:0016829">
    <property type="term" value="F:lyase activity"/>
    <property type="evidence" value="ECO:0007669"/>
    <property type="project" value="UniProtKB-KW"/>
</dbReference>
<keyword evidence="2" id="KW-0456">Lyase</keyword>
<evidence type="ECO:0000313" key="2">
    <source>
        <dbReference type="EMBL" id="MDA3625620.1"/>
    </source>
</evidence>
<reference evidence="2 3" key="1">
    <citation type="submission" date="2022-11" db="EMBL/GenBank/DDBJ databases">
        <title>Draft genome sequence of Saccharopolyspora sp. WRP15-2 isolated from rhizosphere soils of wild rice in Thailand.</title>
        <authorList>
            <person name="Duangmal K."/>
            <person name="Kammanee S."/>
            <person name="Muangham S."/>
        </authorList>
    </citation>
    <scope>NUCLEOTIDE SEQUENCE [LARGE SCALE GENOMIC DNA]</scope>
    <source>
        <strain evidence="2 3">WRP15-2</strain>
    </source>
</reference>
<comment type="caution">
    <text evidence="2">The sequence shown here is derived from an EMBL/GenBank/DDBJ whole genome shotgun (WGS) entry which is preliminary data.</text>
</comment>
<feature type="domain" description="Pyruvate carboxyltransferase" evidence="1">
    <location>
        <begin position="10"/>
        <end position="59"/>
    </location>
</feature>
<gene>
    <name evidence="2" type="ORF">OU415_09245</name>
</gene>
<evidence type="ECO:0000259" key="1">
    <source>
        <dbReference type="PROSITE" id="PS50991"/>
    </source>
</evidence>
<dbReference type="SUPFAM" id="SSF51569">
    <property type="entry name" value="Aldolase"/>
    <property type="match status" value="1"/>
</dbReference>
<dbReference type="Pfam" id="PF00682">
    <property type="entry name" value="HMGL-like"/>
    <property type="match status" value="1"/>
</dbReference>
<dbReference type="InterPro" id="IPR013785">
    <property type="entry name" value="Aldolase_TIM"/>
</dbReference>
<name>A0ABT4UV87_9PSEU</name>